<proteinExistence type="predicted"/>
<organism evidence="1">
    <name type="scientific">Arion vulgaris</name>
    <dbReference type="NCBI Taxonomy" id="1028688"/>
    <lineage>
        <taxon>Eukaryota</taxon>
        <taxon>Metazoa</taxon>
        <taxon>Spiralia</taxon>
        <taxon>Lophotrochozoa</taxon>
        <taxon>Mollusca</taxon>
        <taxon>Gastropoda</taxon>
        <taxon>Heterobranchia</taxon>
        <taxon>Euthyneura</taxon>
        <taxon>Panpulmonata</taxon>
        <taxon>Eupulmonata</taxon>
        <taxon>Stylommatophora</taxon>
        <taxon>Helicina</taxon>
        <taxon>Arionoidea</taxon>
        <taxon>Arionidae</taxon>
        <taxon>Arion</taxon>
    </lineage>
</organism>
<name>A0A0B6Z1I2_9EUPU</name>
<feature type="non-terminal residue" evidence="1">
    <location>
        <position position="89"/>
    </location>
</feature>
<protein>
    <submittedName>
        <fullName evidence="1">Uncharacterized protein</fullName>
    </submittedName>
</protein>
<evidence type="ECO:0000313" key="1">
    <source>
        <dbReference type="EMBL" id="CEK62292.1"/>
    </source>
</evidence>
<reference evidence="1" key="1">
    <citation type="submission" date="2014-12" db="EMBL/GenBank/DDBJ databases">
        <title>Insight into the proteome of Arion vulgaris.</title>
        <authorList>
            <person name="Aradska J."/>
            <person name="Bulat T."/>
            <person name="Smidak R."/>
            <person name="Sarate P."/>
            <person name="Gangsoo J."/>
            <person name="Sialana F."/>
            <person name="Bilban M."/>
            <person name="Lubec G."/>
        </authorList>
    </citation>
    <scope>NUCLEOTIDE SEQUENCE</scope>
    <source>
        <tissue evidence="1">Skin</tissue>
    </source>
</reference>
<gene>
    <name evidence="1" type="primary">ORF44772</name>
</gene>
<dbReference type="AlphaFoldDB" id="A0A0B6Z1I2"/>
<feature type="non-terminal residue" evidence="1">
    <location>
        <position position="1"/>
    </location>
</feature>
<sequence>TTSISYEDLHTDLIKPSLESELNLLSSVSPYETTSQSVADPSFPLNENHMEALNISSHYFSRFSKPINMTSKTLLSLPSSLDISARHLF</sequence>
<accession>A0A0B6Z1I2</accession>
<dbReference type="EMBL" id="HACG01015427">
    <property type="protein sequence ID" value="CEK62292.1"/>
    <property type="molecule type" value="Transcribed_RNA"/>
</dbReference>